<sequence>MGLYPKKRKLAPKVEEVTFDSDARHEFLTGFHKRKVQRIKHAQEVAENRAREEKRQDRKRLREERAAEFNRAMEEHKRQLKQIKEENGEDSENDSEDQDDQEWEGIEEPPAVDYEAEYIDEDKYTTVTVEEMDASREGLRKAVQQDDTEDEEEEESKEKPSAETEEAEKKPAKKVWKRATDKPKKKKKQFRYESKHDRKLTQAKQRLSKSKKAKARREQ</sequence>
<dbReference type="GO" id="GO:0005730">
    <property type="term" value="C:nucleolus"/>
    <property type="evidence" value="ECO:0007669"/>
    <property type="project" value="UniProtKB-SubCell"/>
</dbReference>
<dbReference type="PANTHER" id="PTHR14577:SF0">
    <property type="entry name" value="NUCLEOLAR PROTEIN 12"/>
    <property type="match status" value="1"/>
</dbReference>
<keyword evidence="7" id="KW-1185">Reference proteome</keyword>
<dbReference type="GO" id="GO:0019843">
    <property type="term" value="F:rRNA binding"/>
    <property type="evidence" value="ECO:0007669"/>
    <property type="project" value="TreeGrafter"/>
</dbReference>
<evidence type="ECO:0008006" key="8">
    <source>
        <dbReference type="Google" id="ProtNLM"/>
    </source>
</evidence>
<keyword evidence="4" id="KW-0539">Nucleus</keyword>
<proteinExistence type="inferred from homology"/>
<protein>
    <recommendedName>
        <fullName evidence="8">Protein required for cell viability Rrp17</fullName>
    </recommendedName>
</protein>
<evidence type="ECO:0000256" key="2">
    <source>
        <dbReference type="ARBA" id="ARBA00007175"/>
    </source>
</evidence>
<feature type="compositionally biased region" description="Basic and acidic residues" evidence="5">
    <location>
        <begin position="45"/>
        <end position="86"/>
    </location>
</feature>
<evidence type="ECO:0000256" key="1">
    <source>
        <dbReference type="ARBA" id="ARBA00004604"/>
    </source>
</evidence>
<evidence type="ECO:0000256" key="5">
    <source>
        <dbReference type="SAM" id="MobiDB-lite"/>
    </source>
</evidence>
<comment type="subcellular location">
    <subcellularLocation>
        <location evidence="1">Nucleus</location>
        <location evidence="1">Nucleolus</location>
    </subcellularLocation>
</comment>
<dbReference type="EMBL" id="JAQJAN010000006">
    <property type="protein sequence ID" value="KAJ5727158.1"/>
    <property type="molecule type" value="Genomic_DNA"/>
</dbReference>
<feature type="compositionally biased region" description="Acidic residues" evidence="5">
    <location>
        <begin position="146"/>
        <end position="155"/>
    </location>
</feature>
<comment type="caution">
    <text evidence="6">The sequence shown here is derived from an EMBL/GenBank/DDBJ whole genome shotgun (WGS) entry which is preliminary data.</text>
</comment>
<dbReference type="AlphaFoldDB" id="A0AAD6HLT0"/>
<gene>
    <name evidence="6" type="ORF">N7493_004978</name>
</gene>
<evidence type="ECO:0000256" key="3">
    <source>
        <dbReference type="ARBA" id="ARBA00023054"/>
    </source>
</evidence>
<organism evidence="6 7">
    <name type="scientific">Penicillium malachiteum</name>
    <dbReference type="NCBI Taxonomy" id="1324776"/>
    <lineage>
        <taxon>Eukaryota</taxon>
        <taxon>Fungi</taxon>
        <taxon>Dikarya</taxon>
        <taxon>Ascomycota</taxon>
        <taxon>Pezizomycotina</taxon>
        <taxon>Eurotiomycetes</taxon>
        <taxon>Eurotiomycetidae</taxon>
        <taxon>Eurotiales</taxon>
        <taxon>Aspergillaceae</taxon>
        <taxon>Penicillium</taxon>
    </lineage>
</organism>
<accession>A0AAD6HLT0</accession>
<feature type="region of interest" description="Disordered" evidence="5">
    <location>
        <begin position="45"/>
        <end position="219"/>
    </location>
</feature>
<feature type="compositionally biased region" description="Basic residues" evidence="5">
    <location>
        <begin position="171"/>
        <end position="189"/>
    </location>
</feature>
<dbReference type="PANTHER" id="PTHR14577">
    <property type="entry name" value="NUCLEOLAR PROTEIN 12"/>
    <property type="match status" value="1"/>
</dbReference>
<name>A0AAD6HLT0_9EURO</name>
<dbReference type="Proteomes" id="UP001215712">
    <property type="component" value="Unassembled WGS sequence"/>
</dbReference>
<feature type="compositionally biased region" description="Basic and acidic residues" evidence="5">
    <location>
        <begin position="133"/>
        <end position="144"/>
    </location>
</feature>
<reference evidence="6" key="1">
    <citation type="journal article" date="2023" name="IMA Fungus">
        <title>Comparative genomic study of the Penicillium genus elucidates a diverse pangenome and 15 lateral gene transfer events.</title>
        <authorList>
            <person name="Petersen C."/>
            <person name="Sorensen T."/>
            <person name="Nielsen M.R."/>
            <person name="Sondergaard T.E."/>
            <person name="Sorensen J.L."/>
            <person name="Fitzpatrick D.A."/>
            <person name="Frisvad J.C."/>
            <person name="Nielsen K.L."/>
        </authorList>
    </citation>
    <scope>NUCLEOTIDE SEQUENCE</scope>
    <source>
        <strain evidence="6">IBT 17514</strain>
    </source>
</reference>
<dbReference type="Pfam" id="PF09805">
    <property type="entry name" value="Nop25"/>
    <property type="match status" value="1"/>
</dbReference>
<feature type="compositionally biased region" description="Basic residues" evidence="5">
    <location>
        <begin position="206"/>
        <end position="219"/>
    </location>
</feature>
<evidence type="ECO:0000256" key="4">
    <source>
        <dbReference type="ARBA" id="ARBA00023242"/>
    </source>
</evidence>
<evidence type="ECO:0000313" key="7">
    <source>
        <dbReference type="Proteomes" id="UP001215712"/>
    </source>
</evidence>
<dbReference type="InterPro" id="IPR019186">
    <property type="entry name" value="Nucleolar_protein_12"/>
</dbReference>
<comment type="similarity">
    <text evidence="2">Belongs to the RRP17 family.</text>
</comment>
<feature type="compositionally biased region" description="Acidic residues" evidence="5">
    <location>
        <begin position="87"/>
        <end position="107"/>
    </location>
</feature>
<feature type="compositionally biased region" description="Basic and acidic residues" evidence="5">
    <location>
        <begin position="190"/>
        <end position="200"/>
    </location>
</feature>
<feature type="compositionally biased region" description="Basic and acidic residues" evidence="5">
    <location>
        <begin position="156"/>
        <end position="170"/>
    </location>
</feature>
<reference evidence="6" key="2">
    <citation type="submission" date="2023-01" db="EMBL/GenBank/DDBJ databases">
        <authorList>
            <person name="Petersen C."/>
        </authorList>
    </citation>
    <scope>NUCLEOTIDE SEQUENCE</scope>
    <source>
        <strain evidence="6">IBT 17514</strain>
    </source>
</reference>
<evidence type="ECO:0000313" key="6">
    <source>
        <dbReference type="EMBL" id="KAJ5727158.1"/>
    </source>
</evidence>
<keyword evidence="3" id="KW-0175">Coiled coil</keyword>